<proteinExistence type="predicted"/>
<sequence>MKRKYLIQGDLDGACFLYSIANSVVALSGRKPTVNQWSKALQYIPFSADFIDGNVGTVNYDDNISLYEFAIKQAISEYSPSSDYEIKTYPEITSVIDVDNLVSDNSVVVLNISGDHWVCVVSVDLENNRLLTACSDITDVIYDYVEKPCDFNRLYNREYNLNEEDRIHEPSVIQIILKE</sequence>
<dbReference type="HOGENOM" id="CLU_1502030_0_0_6"/>
<dbReference type="Proteomes" id="UP000032749">
    <property type="component" value="Chromosome"/>
</dbReference>
<gene>
    <name evidence="1" type="ORF">OLEAN_C07820</name>
</gene>
<dbReference type="OrthoDB" id="9256130at2"/>
<evidence type="ECO:0008006" key="3">
    <source>
        <dbReference type="Google" id="ProtNLM"/>
    </source>
</evidence>
<name>R4YP70_OLEAN</name>
<dbReference type="KEGG" id="oai:OLEAN_C07820"/>
<keyword evidence="2" id="KW-1185">Reference proteome</keyword>
<evidence type="ECO:0000313" key="1">
    <source>
        <dbReference type="EMBL" id="CCK74958.1"/>
    </source>
</evidence>
<reference evidence="1 2" key="1">
    <citation type="journal article" date="2013" name="Nat. Commun.">
        <title>Genome sequence and functional genomic analysis of the oil-degrading bacterium Oleispira antarctica.</title>
        <authorList>
            <person name="Kube M."/>
            <person name="Chernikova T.N."/>
            <person name="Al-Ramahi Y."/>
            <person name="Beloqui A."/>
            <person name="Lopez-Cortez N."/>
            <person name="Guazzaroni M.E."/>
            <person name="Heipieper H.J."/>
            <person name="Klages S."/>
            <person name="Kotsyurbenko O.R."/>
            <person name="Langer I."/>
            <person name="Nechitaylo T.Y."/>
            <person name="Lunsdorf H."/>
            <person name="Fernandez M."/>
            <person name="Juarez S."/>
            <person name="Ciordia S."/>
            <person name="Singer A."/>
            <person name="Kagan O."/>
            <person name="Egorova O."/>
            <person name="Petit P.A."/>
            <person name="Stogios P."/>
            <person name="Kim Y."/>
            <person name="Tchigvintsev A."/>
            <person name="Flick R."/>
            <person name="Denaro R."/>
            <person name="Genovese M."/>
            <person name="Albar J.P."/>
            <person name="Reva O.N."/>
            <person name="Martinez-Gomariz M."/>
            <person name="Tran H."/>
            <person name="Ferrer M."/>
            <person name="Savchenko A."/>
            <person name="Yakunin A.F."/>
            <person name="Yakimov M.M."/>
            <person name="Golyshina O.V."/>
            <person name="Reinhardt R."/>
            <person name="Golyshin P.N."/>
        </authorList>
    </citation>
    <scope>NUCLEOTIDE SEQUENCE [LARGE SCALE GENOMIC DNA]</scope>
</reference>
<dbReference type="AlphaFoldDB" id="R4YP70"/>
<accession>R4YP70</accession>
<dbReference type="EMBL" id="FO203512">
    <property type="protein sequence ID" value="CCK74958.1"/>
    <property type="molecule type" value="Genomic_DNA"/>
</dbReference>
<evidence type="ECO:0000313" key="2">
    <source>
        <dbReference type="Proteomes" id="UP000032749"/>
    </source>
</evidence>
<organism evidence="1 2">
    <name type="scientific">Oleispira antarctica RB-8</name>
    <dbReference type="NCBI Taxonomy" id="698738"/>
    <lineage>
        <taxon>Bacteria</taxon>
        <taxon>Pseudomonadati</taxon>
        <taxon>Pseudomonadota</taxon>
        <taxon>Gammaproteobacteria</taxon>
        <taxon>Oceanospirillales</taxon>
        <taxon>Oceanospirillaceae</taxon>
        <taxon>Oleispira</taxon>
    </lineage>
</organism>
<protein>
    <recommendedName>
        <fullName evidence="3">Peptidase C39-like domain-containing protein</fullName>
    </recommendedName>
</protein>